<evidence type="ECO:0000313" key="10">
    <source>
        <dbReference type="EMBL" id="CAD9559440.1"/>
    </source>
</evidence>
<reference evidence="10" key="1">
    <citation type="submission" date="2021-01" db="EMBL/GenBank/DDBJ databases">
        <authorList>
            <person name="Corre E."/>
            <person name="Pelletier E."/>
            <person name="Niang G."/>
            <person name="Scheremetjew M."/>
            <person name="Finn R."/>
            <person name="Kale V."/>
            <person name="Holt S."/>
            <person name="Cochrane G."/>
            <person name="Meng A."/>
            <person name="Brown T."/>
            <person name="Cohen L."/>
        </authorList>
    </citation>
    <scope>NUCLEOTIDE SEQUENCE</scope>
    <source>
        <strain evidence="10">B650</strain>
    </source>
</reference>
<dbReference type="InterPro" id="IPR022968">
    <property type="entry name" value="Tsr3-like"/>
</dbReference>
<feature type="binding site" evidence="6">
    <location>
        <position position="93"/>
    </location>
    <ligand>
        <name>S-adenosyl-L-methionine</name>
        <dbReference type="ChEBI" id="CHEBI:59789"/>
    </ligand>
</feature>
<dbReference type="InterPro" id="IPR007209">
    <property type="entry name" value="RNaseL-inhib-like_metal-bd_dom"/>
</dbReference>
<dbReference type="AlphaFoldDB" id="A0A7S2NUQ7"/>
<evidence type="ECO:0000259" key="8">
    <source>
        <dbReference type="Pfam" id="PF04034"/>
    </source>
</evidence>
<feature type="region of interest" description="Disordered" evidence="7">
    <location>
        <begin position="201"/>
        <end position="342"/>
    </location>
</feature>
<dbReference type="EC" id="2.5.1.157" evidence="6"/>
<dbReference type="GO" id="GO:0106388">
    <property type="term" value="F:rRNA small subunit aminocarboxypropyltransferase activity"/>
    <property type="evidence" value="ECO:0007669"/>
    <property type="project" value="UniProtKB-EC"/>
</dbReference>
<evidence type="ECO:0000259" key="9">
    <source>
        <dbReference type="Pfam" id="PF04068"/>
    </source>
</evidence>
<feature type="compositionally biased region" description="Acidic residues" evidence="7">
    <location>
        <begin position="273"/>
        <end position="288"/>
    </location>
</feature>
<evidence type="ECO:0000256" key="2">
    <source>
        <dbReference type="ARBA" id="ARBA00022517"/>
    </source>
</evidence>
<evidence type="ECO:0000256" key="3">
    <source>
        <dbReference type="ARBA" id="ARBA00022552"/>
    </source>
</evidence>
<keyword evidence="4 6" id="KW-0808">Transferase</keyword>
<dbReference type="EMBL" id="HBGY01003289">
    <property type="protein sequence ID" value="CAD9559440.1"/>
    <property type="molecule type" value="Transcribed_RNA"/>
</dbReference>
<comment type="similarity">
    <text evidence="6">Belongs to the TDD superfamily. TSR3 family.</text>
</comment>
<dbReference type="InterPro" id="IPR007177">
    <property type="entry name" value="Tsr3_C"/>
</dbReference>
<dbReference type="PANTHER" id="PTHR20426">
    <property type="entry name" value="RIBOSOME BIOGENESIS PROTEIN TSR3 HOMOLOG"/>
    <property type="match status" value="1"/>
</dbReference>
<comment type="catalytic activity">
    <reaction evidence="6">
        <text>an N(1)-methylpseudouridine in rRNA + S-adenosyl-L-methionine = N(1)-methyl-N(3)-[(3S)-3-amino-3-carboxypropyl]pseudouridine in rRNA + S-methyl-5'-thioadenosine + H(+)</text>
        <dbReference type="Rhea" id="RHEA:63296"/>
        <dbReference type="Rhea" id="RHEA-COMP:11634"/>
        <dbReference type="Rhea" id="RHEA-COMP:16310"/>
        <dbReference type="ChEBI" id="CHEBI:15378"/>
        <dbReference type="ChEBI" id="CHEBI:17509"/>
        <dbReference type="ChEBI" id="CHEBI:59789"/>
        <dbReference type="ChEBI" id="CHEBI:74890"/>
        <dbReference type="ChEBI" id="CHEBI:146234"/>
        <dbReference type="EC" id="2.5.1.157"/>
    </reaction>
</comment>
<evidence type="ECO:0000256" key="5">
    <source>
        <dbReference type="ARBA" id="ARBA00022691"/>
    </source>
</evidence>
<feature type="compositionally biased region" description="Low complexity" evidence="7">
    <location>
        <begin position="316"/>
        <end position="334"/>
    </location>
</feature>
<keyword evidence="2 6" id="KW-0690">Ribosome biogenesis</keyword>
<evidence type="ECO:0000256" key="1">
    <source>
        <dbReference type="ARBA" id="ARBA00022490"/>
    </source>
</evidence>
<dbReference type="Pfam" id="PF04034">
    <property type="entry name" value="Ribo_biogen_C"/>
    <property type="match status" value="1"/>
</dbReference>
<sequence length="342" mass="38294">MGKQHRNKRYGRCEEADASKNRHPALGNLRLMMWDFEQCDPKRCSGAKLARRGVLKPMPLNASFKGLVLSPLATLTLSPADESILEKQGLSVIDCSWARLAEIDLMKNGNTRNRNRNHRLLPFLVAVNPVNYGRPGKLTCAEAAAATLYICNRKEGALAILDEFGWGREFVKINHELLELYSSCRDSDDVLEKQRQWLEQQQAEAQDHKPYILGRNGADWRDRNNNGDDDDDGSSDRGGEYEHESSGDEGADYNNKNGSAIFAGGRMTGELPPSDDEYEEYYSDEDEVKLDKFGNIITEEADESSEADTDGGGSYDNDGQQEQQQQMDNQLENLALCSPCND</sequence>
<dbReference type="Pfam" id="PF04068">
    <property type="entry name" value="Fer4_RLI"/>
    <property type="match status" value="1"/>
</dbReference>
<evidence type="ECO:0000256" key="6">
    <source>
        <dbReference type="HAMAP-Rule" id="MF_03146"/>
    </source>
</evidence>
<feature type="compositionally biased region" description="Basic and acidic residues" evidence="7">
    <location>
        <begin position="234"/>
        <end position="246"/>
    </location>
</feature>
<name>A0A7S2NUQ7_9STRA</name>
<protein>
    <recommendedName>
        <fullName evidence="6">18S rRNA aminocarboxypropyltransferase</fullName>
        <ecNumber evidence="6">2.5.1.157</ecNumber>
    </recommendedName>
</protein>
<evidence type="ECO:0000256" key="4">
    <source>
        <dbReference type="ARBA" id="ARBA00022679"/>
    </source>
</evidence>
<feature type="binding site" evidence="6">
    <location>
        <position position="45"/>
    </location>
    <ligand>
        <name>S-adenosyl-L-methionine</name>
        <dbReference type="ChEBI" id="CHEBI:59789"/>
    </ligand>
</feature>
<keyword evidence="1" id="KW-0963">Cytoplasm</keyword>
<feature type="compositionally biased region" description="Acidic residues" evidence="7">
    <location>
        <begin position="299"/>
        <end position="309"/>
    </location>
</feature>
<dbReference type="GO" id="GO:0030490">
    <property type="term" value="P:maturation of SSU-rRNA"/>
    <property type="evidence" value="ECO:0007669"/>
    <property type="project" value="TreeGrafter"/>
</dbReference>
<comment type="function">
    <text evidence="6">Aminocarboxypropyltransferase that catalyzes the aminocarboxypropyl transfer on pseudouridine in 18S rRNA. It constitutes the last step in biosynthesis of the hypermodified N1-methyl-N3-(3-amino-3-carboxypropyl) pseudouridine (m1acp3-Psi).</text>
</comment>
<dbReference type="GO" id="GO:0000455">
    <property type="term" value="P:enzyme-directed rRNA pseudouridine synthesis"/>
    <property type="evidence" value="ECO:0007669"/>
    <property type="project" value="UniProtKB-UniRule"/>
</dbReference>
<dbReference type="NCBIfam" id="NF002621">
    <property type="entry name" value="PRK02287.1"/>
    <property type="match status" value="1"/>
</dbReference>
<feature type="domain" description="16S/18S rRNA aminocarboxypropyltransferase Tsr3 C-terminal" evidence="8">
    <location>
        <begin position="67"/>
        <end position="198"/>
    </location>
</feature>
<feature type="binding site" evidence="6">
    <location>
        <position position="121"/>
    </location>
    <ligand>
        <name>S-adenosyl-L-methionine</name>
        <dbReference type="ChEBI" id="CHEBI:59789"/>
    </ligand>
</feature>
<keyword evidence="3 6" id="KW-0698">rRNA processing</keyword>
<comment type="caution">
    <text evidence="6">Lacks conserved residue(s) required for the propagation of feature annotation.</text>
</comment>
<dbReference type="GO" id="GO:1904047">
    <property type="term" value="F:S-adenosyl-L-methionine binding"/>
    <property type="evidence" value="ECO:0007669"/>
    <property type="project" value="UniProtKB-UniRule"/>
</dbReference>
<accession>A0A7S2NUQ7</accession>
<proteinExistence type="inferred from homology"/>
<gene>
    <name evidence="10" type="ORF">LDAN0321_LOCUS2071</name>
</gene>
<feature type="domain" description="RNase L inhibitor RLI-like possible metal-binding" evidence="9">
    <location>
        <begin position="30"/>
        <end position="53"/>
    </location>
</feature>
<keyword evidence="5 6" id="KW-0949">S-adenosyl-L-methionine</keyword>
<dbReference type="PANTHER" id="PTHR20426:SF0">
    <property type="entry name" value="18S RRNA AMINOCARBOXYPROPYLTRANSFERASE"/>
    <property type="match status" value="1"/>
</dbReference>
<dbReference type="HAMAP" id="MF_01116">
    <property type="entry name" value="TSR3"/>
    <property type="match status" value="1"/>
</dbReference>
<organism evidence="10">
    <name type="scientific">Leptocylindrus danicus</name>
    <dbReference type="NCBI Taxonomy" id="163516"/>
    <lineage>
        <taxon>Eukaryota</taxon>
        <taxon>Sar</taxon>
        <taxon>Stramenopiles</taxon>
        <taxon>Ochrophyta</taxon>
        <taxon>Bacillariophyta</taxon>
        <taxon>Coscinodiscophyceae</taxon>
        <taxon>Chaetocerotophycidae</taxon>
        <taxon>Leptocylindrales</taxon>
        <taxon>Leptocylindraceae</taxon>
        <taxon>Leptocylindrus</taxon>
    </lineage>
</organism>
<evidence type="ECO:0000256" key="7">
    <source>
        <dbReference type="SAM" id="MobiDB-lite"/>
    </source>
</evidence>